<sequence length="596" mass="67062">MPVLMPQPAVKRITEPQVGHNGYTGFHPGKVDVFKSGSQPFGSDTKPLISDIQLEHDVEVVARDGISLYIDVYRPTDSKEKIPAILSWSPYGKKYSALDMLPMTIWHSCVKRSDLSGLEKFEGLDPAAWCPKGYAIISVDARGAGNNGGHIGVMGTQESEDGYDVVEAVAKLPWCNGNIGMAGNSYLAISQWFIAAQQPPSLKAIAPWEGLSDLYREQFCRGGWFSMHNFDLITKEILRGNLASGVEDFAEMYRRSPTMNGFWKDKRVDFTKIRCPTYIRGSDVSGLHNMGSIRAWMEIPHEQKWLQWGSWQEWFELYSLPESEHHLESFFDRFLKEKNNGWEEKTPKVRWNILQFGDRAPIQDVVIEDFPVPNTEYKELFMTEGGKLATSTPSSAQVASYNSEDRNSILEFTHTFPEASRLLGLPKATVYMSCDDQDDFFVFVLLRKKDKDGNLLMHLNFPFSQSPIKSMAEIDQNSTHSVNTHVGQMGVLRASQRAIDPSKSIHPNFPFHTHEKQEKVQPGTVVKLEIGIWALGVDFDAGESLSVRISGQNLTASEFTAWSVPRPDHELNHGTHKLHFGGEYPSSVIIPYVGKP</sequence>
<dbReference type="SUPFAM" id="SSF49785">
    <property type="entry name" value="Galactose-binding domain-like"/>
    <property type="match status" value="1"/>
</dbReference>
<gene>
    <name evidence="3" type="ORF">LTR78_000946</name>
</gene>
<accession>A0AAE0WW41</accession>
<dbReference type="Proteomes" id="UP001274830">
    <property type="component" value="Unassembled WGS sequence"/>
</dbReference>
<keyword evidence="1" id="KW-0378">Hydrolase</keyword>
<dbReference type="SUPFAM" id="SSF53474">
    <property type="entry name" value="alpha/beta-Hydrolases"/>
    <property type="match status" value="1"/>
</dbReference>
<name>A0AAE0WW41_9PEZI</name>
<evidence type="ECO:0000256" key="1">
    <source>
        <dbReference type="ARBA" id="ARBA00022801"/>
    </source>
</evidence>
<evidence type="ECO:0000313" key="3">
    <source>
        <dbReference type="EMBL" id="KAK3679385.1"/>
    </source>
</evidence>
<dbReference type="InterPro" id="IPR013736">
    <property type="entry name" value="Xaa-Pro_dipept_C"/>
</dbReference>
<dbReference type="PANTHER" id="PTHR43056">
    <property type="entry name" value="PEPTIDASE S9 PROLYL OLIGOPEPTIDASE"/>
    <property type="match status" value="1"/>
</dbReference>
<dbReference type="InterPro" id="IPR029058">
    <property type="entry name" value="AB_hydrolase_fold"/>
</dbReference>
<dbReference type="NCBIfam" id="TIGR00976">
    <property type="entry name" value="CocE_NonD"/>
    <property type="match status" value="1"/>
</dbReference>
<protein>
    <recommendedName>
        <fullName evidence="2">Xaa-Pro dipeptidyl-peptidase C-terminal domain-containing protein</fullName>
    </recommendedName>
</protein>
<dbReference type="InterPro" id="IPR000383">
    <property type="entry name" value="Xaa-Pro-like_dom"/>
</dbReference>
<proteinExistence type="predicted"/>
<dbReference type="Gene3D" id="2.60.120.260">
    <property type="entry name" value="Galactose-binding domain-like"/>
    <property type="match status" value="1"/>
</dbReference>
<dbReference type="Gene3D" id="3.40.50.1820">
    <property type="entry name" value="alpha/beta hydrolase"/>
    <property type="match status" value="1"/>
</dbReference>
<reference evidence="3" key="1">
    <citation type="submission" date="2023-07" db="EMBL/GenBank/DDBJ databases">
        <title>Black Yeasts Isolated from many extreme environments.</title>
        <authorList>
            <person name="Coleine C."/>
            <person name="Stajich J.E."/>
            <person name="Selbmann L."/>
        </authorList>
    </citation>
    <scope>NUCLEOTIDE SEQUENCE</scope>
    <source>
        <strain evidence="3">CCFEE 5485</strain>
    </source>
</reference>
<dbReference type="Gene3D" id="1.10.3020.20">
    <property type="match status" value="1"/>
</dbReference>
<dbReference type="Pfam" id="PF02129">
    <property type="entry name" value="Peptidase_S15"/>
    <property type="match status" value="1"/>
</dbReference>
<feature type="domain" description="Xaa-Pro dipeptidyl-peptidase C-terminal" evidence="2">
    <location>
        <begin position="328"/>
        <end position="589"/>
    </location>
</feature>
<organism evidence="3 4">
    <name type="scientific">Recurvomyces mirabilis</name>
    <dbReference type="NCBI Taxonomy" id="574656"/>
    <lineage>
        <taxon>Eukaryota</taxon>
        <taxon>Fungi</taxon>
        <taxon>Dikarya</taxon>
        <taxon>Ascomycota</taxon>
        <taxon>Pezizomycotina</taxon>
        <taxon>Dothideomycetes</taxon>
        <taxon>Dothideomycetidae</taxon>
        <taxon>Mycosphaerellales</taxon>
        <taxon>Teratosphaeriaceae</taxon>
        <taxon>Recurvomyces</taxon>
    </lineage>
</organism>
<dbReference type="GO" id="GO:0008239">
    <property type="term" value="F:dipeptidyl-peptidase activity"/>
    <property type="evidence" value="ECO:0007669"/>
    <property type="project" value="InterPro"/>
</dbReference>
<dbReference type="PANTHER" id="PTHR43056:SF10">
    <property type="entry name" value="COCE_NOND FAMILY, PUTATIVE (AFU_ORTHOLOGUE AFUA_7G00600)-RELATED"/>
    <property type="match status" value="1"/>
</dbReference>
<keyword evidence="4" id="KW-1185">Reference proteome</keyword>
<dbReference type="InterPro" id="IPR005674">
    <property type="entry name" value="CocE/Ser_esterase"/>
</dbReference>
<evidence type="ECO:0000259" key="2">
    <source>
        <dbReference type="SMART" id="SM00939"/>
    </source>
</evidence>
<dbReference type="InterPro" id="IPR008979">
    <property type="entry name" value="Galactose-bd-like_sf"/>
</dbReference>
<comment type="caution">
    <text evidence="3">The sequence shown here is derived from an EMBL/GenBank/DDBJ whole genome shotgun (WGS) entry which is preliminary data.</text>
</comment>
<evidence type="ECO:0000313" key="4">
    <source>
        <dbReference type="Proteomes" id="UP001274830"/>
    </source>
</evidence>
<dbReference type="AlphaFoldDB" id="A0AAE0WW41"/>
<dbReference type="InterPro" id="IPR050585">
    <property type="entry name" value="Xaa-Pro_dipeptidyl-ppase/CocE"/>
</dbReference>
<dbReference type="EMBL" id="JAUTXT010000002">
    <property type="protein sequence ID" value="KAK3679385.1"/>
    <property type="molecule type" value="Genomic_DNA"/>
</dbReference>
<dbReference type="SMART" id="SM00939">
    <property type="entry name" value="PepX_C"/>
    <property type="match status" value="1"/>
</dbReference>
<dbReference type="Pfam" id="PF08530">
    <property type="entry name" value="PepX_C"/>
    <property type="match status" value="1"/>
</dbReference>